<comment type="caution">
    <text evidence="1">The sequence shown here is derived from an EMBL/GenBank/DDBJ whole genome shotgun (WGS) entry which is preliminary data.</text>
</comment>
<name>A0A6N9VEL5_STRMI</name>
<reference evidence="1 2" key="1">
    <citation type="submission" date="2020-01" db="EMBL/GenBank/DDBJ databases">
        <title>Insect and environment-associated Actinomycetes.</title>
        <authorList>
            <person name="Currrie C."/>
            <person name="Chevrette M."/>
            <person name="Carlson C."/>
            <person name="Stubbendieck R."/>
            <person name="Wendt-Pienkowski E."/>
        </authorList>
    </citation>
    <scope>NUCLEOTIDE SEQUENCE [LARGE SCALE GENOMIC DNA]</scope>
    <source>
        <strain evidence="1 2">SID14438</strain>
    </source>
</reference>
<proteinExistence type="predicted"/>
<gene>
    <name evidence="1" type="ORF">G3I39_29890</name>
</gene>
<evidence type="ECO:0000313" key="1">
    <source>
        <dbReference type="EMBL" id="NEB71246.1"/>
    </source>
</evidence>
<protein>
    <submittedName>
        <fullName evidence="1">DUF4442 domain-containing protein</fullName>
    </submittedName>
</protein>
<sequence>MSVGEMLAATVPMVRTLDLAFGEITPERAVAHLPD</sequence>
<organism evidence="1 2">
    <name type="scientific">Streptomyces microflavus</name>
    <name type="common">Streptomyces lipmanii</name>
    <dbReference type="NCBI Taxonomy" id="1919"/>
    <lineage>
        <taxon>Bacteria</taxon>
        <taxon>Bacillati</taxon>
        <taxon>Actinomycetota</taxon>
        <taxon>Actinomycetes</taxon>
        <taxon>Kitasatosporales</taxon>
        <taxon>Streptomycetaceae</taxon>
        <taxon>Streptomyces</taxon>
    </lineage>
</organism>
<evidence type="ECO:0000313" key="2">
    <source>
        <dbReference type="Proteomes" id="UP000471648"/>
    </source>
</evidence>
<feature type="non-terminal residue" evidence="1">
    <location>
        <position position="35"/>
    </location>
</feature>
<dbReference type="EMBL" id="JAAGME010001243">
    <property type="protein sequence ID" value="NEB71246.1"/>
    <property type="molecule type" value="Genomic_DNA"/>
</dbReference>
<accession>A0A6N9VEL5</accession>
<dbReference type="AlphaFoldDB" id="A0A6N9VEL5"/>
<dbReference type="Proteomes" id="UP000471648">
    <property type="component" value="Unassembled WGS sequence"/>
</dbReference>